<sequence>MMLQHRGIDTHTMKDPRLQGPYRKYLPYNILEQCGVGRLTALDYISASLVVVANFTLIWNSHSPSFWTRPWDDNTEQELSKVIQFYLDRTFYIHELPPFTIQFYSIIRRLNITENLRYVSLFLNSSTLAFLFLTLRRINCSYVISTAGLLILSSWGSFKNEGTILSSDSLEWCLFSMIIHNSITISIVKFGTTKWFTHFTMLSISLGLAISSKFIGFLTWVFVILTLVLKFDRFIGDVKVTTSQIIKFSTACLLFTMIIPGSIFILSYWNLLSNFKTDVPQFSKYMSASFKSYLRGPQMQPSRLYYGSTITLRHSDSMVGYLTSHDIPYPSDVDEQLVALSFEEFDVDNEWVVEHPTSRLNFSEIHDISQLTPVEFNQNIKLRHKSTGKLLRASTAKPPISEQDYDLQVSCTKGPEYEGGMDERWDLLLIKAGINDNKNDNTDDKYVKPLRSKIQLYNNGQRCGLLGHDLRLPEWGRFEQEVLCMESPVIPRTAFVIDSAQSPVDFQIPVVEHYMGEIYSSGEIDRTLSCTQLFQLLKEYISKQYKYNYYIKYGKNKVTFEDAFAVEKWPITLDVKSPGWFKFAWYGSLLSMLIFLSVQCNRVMHWNPWSAAEPTFSANWDIYNEFCWKCIIGWLLHFYVFTMSPHFNLEKKLYFQSFVFSELCLLESLNILAERHRTLFYIMILSSITSIVLLYK</sequence>
<evidence type="ECO:0000256" key="8">
    <source>
        <dbReference type="ARBA" id="ARBA00022737"/>
    </source>
</evidence>
<organism evidence="17 18">
    <name type="scientific">Saccharomyces kudriavzevii (strain ATCC MYA-4449 / AS 2.2408 / CBS 8840 / NBRC 1802 / NCYC 2889)</name>
    <name type="common">Yeast</name>
    <dbReference type="NCBI Taxonomy" id="226230"/>
    <lineage>
        <taxon>Eukaryota</taxon>
        <taxon>Fungi</taxon>
        <taxon>Dikarya</taxon>
        <taxon>Ascomycota</taxon>
        <taxon>Saccharomycotina</taxon>
        <taxon>Saccharomycetes</taxon>
        <taxon>Saccharomycetales</taxon>
        <taxon>Saccharomycetaceae</taxon>
        <taxon>Saccharomyces</taxon>
    </lineage>
</organism>
<dbReference type="STRING" id="226230.J8TQZ0"/>
<dbReference type="InterPro" id="IPR036300">
    <property type="entry name" value="MIR_dom_sf"/>
</dbReference>
<dbReference type="Pfam" id="PF02366">
    <property type="entry name" value="PMT"/>
    <property type="match status" value="1"/>
</dbReference>
<dbReference type="UniPathway" id="UPA00378"/>
<dbReference type="InterPro" id="IPR027005">
    <property type="entry name" value="PMT-like"/>
</dbReference>
<feature type="transmembrane region" description="Helical" evidence="15">
    <location>
        <begin position="204"/>
        <end position="229"/>
    </location>
</feature>
<evidence type="ECO:0000256" key="4">
    <source>
        <dbReference type="ARBA" id="ARBA00012839"/>
    </source>
</evidence>
<dbReference type="SMART" id="SM00472">
    <property type="entry name" value="MIR"/>
    <property type="match status" value="3"/>
</dbReference>
<dbReference type="GO" id="GO:0004169">
    <property type="term" value="F:dolichyl-phosphate-mannose-protein mannosyltransferase activity"/>
    <property type="evidence" value="ECO:0007669"/>
    <property type="project" value="UniProtKB-EC"/>
</dbReference>
<keyword evidence="11 15" id="KW-0472">Membrane</keyword>
<comment type="catalytic activity">
    <reaction evidence="13">
        <text>a di-trans,poly-cis-dolichyl beta-D-mannosyl phosphate + L-threonyl-[protein] = 3-O-(alpha-D-mannosyl)-L-threonyl-[protein] + a di-trans,poly-cis-dolichyl phosphate + H(+)</text>
        <dbReference type="Rhea" id="RHEA:53396"/>
        <dbReference type="Rhea" id="RHEA-COMP:11060"/>
        <dbReference type="Rhea" id="RHEA-COMP:13547"/>
        <dbReference type="Rhea" id="RHEA-COMP:19498"/>
        <dbReference type="Rhea" id="RHEA-COMP:19501"/>
        <dbReference type="ChEBI" id="CHEBI:15378"/>
        <dbReference type="ChEBI" id="CHEBI:30013"/>
        <dbReference type="ChEBI" id="CHEBI:57683"/>
        <dbReference type="ChEBI" id="CHEBI:58211"/>
        <dbReference type="ChEBI" id="CHEBI:137323"/>
        <dbReference type="EC" id="2.4.1.109"/>
    </reaction>
</comment>
<keyword evidence="6" id="KW-0808">Transferase</keyword>
<feature type="transmembrane region" description="Helical" evidence="15">
    <location>
        <begin position="116"/>
        <end position="135"/>
    </location>
</feature>
<gene>
    <name evidence="17" type="primary">YDR307W</name>
    <name evidence="17" type="ORF">SKUD_196705</name>
</gene>
<comment type="similarity">
    <text evidence="3">Belongs to the glycosyltransferase 39 family.</text>
</comment>
<evidence type="ECO:0000313" key="17">
    <source>
        <dbReference type="EMBL" id="EJT44556.1"/>
    </source>
</evidence>
<reference evidence="18" key="2">
    <citation type="journal article" date="2011" name="G3 (Bethesda)">
        <title>The awesome power of yeast evolutionary genetics: New genome sequences and strain resources for the Saccharomyces sensu stricto genus.</title>
        <authorList>
            <person name="Scannell D.R."/>
            <person name="Zill O.A."/>
            <person name="Rokas A."/>
            <person name="Payen C."/>
            <person name="Dunham M.J."/>
            <person name="Eisen M.B."/>
            <person name="Rine J."/>
            <person name="Johnston M."/>
            <person name="Hittinger C.T."/>
        </authorList>
    </citation>
    <scope>GENOME REANNOTATION</scope>
    <source>
        <strain evidence="18">ATCC MYA-4449 / AS 2.2408 / CBS 8840 / NBRC 1802 / NCYC 2889</strain>
    </source>
</reference>
<dbReference type="GO" id="GO:0005789">
    <property type="term" value="C:endoplasmic reticulum membrane"/>
    <property type="evidence" value="ECO:0007669"/>
    <property type="project" value="UniProtKB-SubCell"/>
</dbReference>
<dbReference type="InterPro" id="IPR016093">
    <property type="entry name" value="MIR_motif"/>
</dbReference>
<feature type="transmembrane region" description="Helical" evidence="15">
    <location>
        <begin position="679"/>
        <end position="695"/>
    </location>
</feature>
<dbReference type="PROSITE" id="PS50919">
    <property type="entry name" value="MIR"/>
    <property type="match status" value="2"/>
</dbReference>
<reference evidence="17 18" key="1">
    <citation type="journal article" date="2003" name="Science">
        <title>Finding functional features in Saccharomyces genomes by phylogenetic footprinting.</title>
        <authorList>
            <person name="Cliften P.F."/>
            <person name="Sudarsanam P."/>
            <person name="Desikan A."/>
            <person name="Fulton L."/>
            <person name="Fulton B."/>
            <person name="Majors J."/>
            <person name="Waterston R."/>
            <person name="Cohen B.A."/>
            <person name="Johnston M."/>
        </authorList>
    </citation>
    <scope>NUCLEOTIDE SEQUENCE [LARGE SCALE GENOMIC DNA]</scope>
    <source>
        <strain evidence="18">ATCC MYA-4449 / AS 2.2408 / CBS 8840 / NBRC 1802 / NCYC 2889</strain>
    </source>
</reference>
<feature type="transmembrane region" description="Helical" evidence="15">
    <location>
        <begin position="250"/>
        <end position="271"/>
    </location>
</feature>
<evidence type="ECO:0000256" key="13">
    <source>
        <dbReference type="ARBA" id="ARBA00045085"/>
    </source>
</evidence>
<evidence type="ECO:0000313" key="18">
    <source>
        <dbReference type="Proteomes" id="UP000002753"/>
    </source>
</evidence>
<accession>J8TQZ0</accession>
<comment type="caution">
    <text evidence="17">The sequence shown here is derived from an EMBL/GenBank/DDBJ whole genome shotgun (WGS) entry which is preliminary data.</text>
</comment>
<keyword evidence="12" id="KW-0325">Glycoprotein</keyword>
<name>J8TQZ0_SACK1</name>
<evidence type="ECO:0000256" key="12">
    <source>
        <dbReference type="ARBA" id="ARBA00023180"/>
    </source>
</evidence>
<evidence type="ECO:0000256" key="6">
    <source>
        <dbReference type="ARBA" id="ARBA00022679"/>
    </source>
</evidence>
<dbReference type="CDD" id="cd23286">
    <property type="entry name" value="beta-trefoil_MIR_PMT7-like"/>
    <property type="match status" value="1"/>
</dbReference>
<dbReference type="Pfam" id="PF02815">
    <property type="entry name" value="MIR"/>
    <property type="match status" value="1"/>
</dbReference>
<evidence type="ECO:0000256" key="9">
    <source>
        <dbReference type="ARBA" id="ARBA00022824"/>
    </source>
</evidence>
<dbReference type="PANTHER" id="PTHR10050:SF46">
    <property type="entry name" value="PROTEIN O-MANNOSYL-TRANSFERASE 2"/>
    <property type="match status" value="1"/>
</dbReference>
<feature type="domain" description="MIR" evidence="16">
    <location>
        <begin position="371"/>
        <end position="430"/>
    </location>
</feature>
<feature type="transmembrane region" description="Helical" evidence="15">
    <location>
        <begin position="141"/>
        <end position="158"/>
    </location>
</feature>
<dbReference type="HOGENOM" id="CLU_008438_2_1_1"/>
<evidence type="ECO:0000256" key="10">
    <source>
        <dbReference type="ARBA" id="ARBA00022989"/>
    </source>
</evidence>
<evidence type="ECO:0000256" key="14">
    <source>
        <dbReference type="ARBA" id="ARBA00045102"/>
    </source>
</evidence>
<dbReference type="InterPro" id="IPR003342">
    <property type="entry name" value="ArnT-like_N"/>
</dbReference>
<proteinExistence type="inferred from homology"/>
<keyword evidence="8" id="KW-0677">Repeat</keyword>
<dbReference type="SUPFAM" id="SSF82109">
    <property type="entry name" value="MIR domain"/>
    <property type="match status" value="1"/>
</dbReference>
<evidence type="ECO:0000256" key="5">
    <source>
        <dbReference type="ARBA" id="ARBA00022676"/>
    </source>
</evidence>
<dbReference type="EMBL" id="AACI03000337">
    <property type="protein sequence ID" value="EJT44556.1"/>
    <property type="molecule type" value="Genomic_DNA"/>
</dbReference>
<keyword evidence="5" id="KW-0328">Glycosyltransferase</keyword>
<evidence type="ECO:0000256" key="2">
    <source>
        <dbReference type="ARBA" id="ARBA00004922"/>
    </source>
</evidence>
<evidence type="ECO:0000259" key="16">
    <source>
        <dbReference type="PROSITE" id="PS50919"/>
    </source>
</evidence>
<dbReference type="EC" id="2.4.1.109" evidence="4"/>
<evidence type="ECO:0000256" key="7">
    <source>
        <dbReference type="ARBA" id="ARBA00022692"/>
    </source>
</evidence>
<dbReference type="Proteomes" id="UP000002753">
    <property type="component" value="Unassembled WGS sequence"/>
</dbReference>
<evidence type="ECO:0000256" key="3">
    <source>
        <dbReference type="ARBA" id="ARBA00007222"/>
    </source>
</evidence>
<feature type="domain" description="MIR" evidence="16">
    <location>
        <begin position="301"/>
        <end position="356"/>
    </location>
</feature>
<comment type="pathway">
    <text evidence="2">Protein modification; protein glycosylation.</text>
</comment>
<feature type="transmembrane region" description="Helical" evidence="15">
    <location>
        <begin position="170"/>
        <end position="192"/>
    </location>
</feature>
<evidence type="ECO:0000256" key="15">
    <source>
        <dbReference type="SAM" id="Phobius"/>
    </source>
</evidence>
<dbReference type="PANTHER" id="PTHR10050">
    <property type="entry name" value="DOLICHYL-PHOSPHATE-MANNOSE--PROTEIN MANNOSYLTRANSFERASE"/>
    <property type="match status" value="1"/>
</dbReference>
<keyword evidence="9" id="KW-0256">Endoplasmic reticulum</keyword>
<keyword evidence="18" id="KW-1185">Reference proteome</keyword>
<evidence type="ECO:0000256" key="11">
    <source>
        <dbReference type="ARBA" id="ARBA00023136"/>
    </source>
</evidence>
<protein>
    <recommendedName>
        <fullName evidence="4">dolichyl-phosphate-mannose--protein mannosyltransferase</fullName>
        <ecNumber evidence="4">2.4.1.109</ecNumber>
    </recommendedName>
</protein>
<keyword evidence="10 15" id="KW-1133">Transmembrane helix</keyword>
<dbReference type="Gene3D" id="2.80.10.50">
    <property type="match status" value="1"/>
</dbReference>
<dbReference type="AlphaFoldDB" id="J8TQZ0"/>
<evidence type="ECO:0000256" key="1">
    <source>
        <dbReference type="ARBA" id="ARBA00004477"/>
    </source>
</evidence>
<keyword evidence="7 15" id="KW-0812">Transmembrane</keyword>
<comment type="catalytic activity">
    <reaction evidence="14">
        <text>a di-trans,poly-cis-dolichyl beta-D-mannosyl phosphate + L-seryl-[protein] = 3-O-(alpha-D-mannosyl)-L-seryl-[protein] + a di-trans,poly-cis-dolichyl phosphate + H(+)</text>
        <dbReference type="Rhea" id="RHEA:17377"/>
        <dbReference type="Rhea" id="RHEA-COMP:9863"/>
        <dbReference type="Rhea" id="RHEA-COMP:13546"/>
        <dbReference type="Rhea" id="RHEA-COMP:19498"/>
        <dbReference type="Rhea" id="RHEA-COMP:19501"/>
        <dbReference type="ChEBI" id="CHEBI:15378"/>
        <dbReference type="ChEBI" id="CHEBI:29999"/>
        <dbReference type="ChEBI" id="CHEBI:57683"/>
        <dbReference type="ChEBI" id="CHEBI:58211"/>
        <dbReference type="ChEBI" id="CHEBI:137321"/>
        <dbReference type="EC" id="2.4.1.109"/>
    </reaction>
</comment>
<comment type="subcellular location">
    <subcellularLocation>
        <location evidence="1">Endoplasmic reticulum membrane</location>
        <topology evidence="1">Multi-pass membrane protein</topology>
    </subcellularLocation>
</comment>